<organism evidence="2 3">
    <name type="scientific">Polyporus arcularius HHB13444</name>
    <dbReference type="NCBI Taxonomy" id="1314778"/>
    <lineage>
        <taxon>Eukaryota</taxon>
        <taxon>Fungi</taxon>
        <taxon>Dikarya</taxon>
        <taxon>Basidiomycota</taxon>
        <taxon>Agaricomycotina</taxon>
        <taxon>Agaricomycetes</taxon>
        <taxon>Polyporales</taxon>
        <taxon>Polyporaceae</taxon>
        <taxon>Polyporus</taxon>
    </lineage>
</organism>
<dbReference type="InParanoid" id="A0A5C3PW81"/>
<sequence length="70" mass="7768">LRRASRPVACKPTWWRPTFASRRTRASSDPCKPSRALPRTQGETRSQRLSGEAACQGQVARIVRSACDAL</sequence>
<dbReference type="Proteomes" id="UP000308197">
    <property type="component" value="Unassembled WGS sequence"/>
</dbReference>
<evidence type="ECO:0000256" key="1">
    <source>
        <dbReference type="SAM" id="MobiDB-lite"/>
    </source>
</evidence>
<evidence type="ECO:0000313" key="2">
    <source>
        <dbReference type="EMBL" id="TFK92138.1"/>
    </source>
</evidence>
<dbReference type="AlphaFoldDB" id="A0A5C3PW81"/>
<keyword evidence="3" id="KW-1185">Reference proteome</keyword>
<feature type="non-terminal residue" evidence="2">
    <location>
        <position position="1"/>
    </location>
</feature>
<reference evidence="2 3" key="1">
    <citation type="journal article" date="2019" name="Nat. Ecol. Evol.">
        <title>Megaphylogeny resolves global patterns of mushroom evolution.</title>
        <authorList>
            <person name="Varga T."/>
            <person name="Krizsan K."/>
            <person name="Foldi C."/>
            <person name="Dima B."/>
            <person name="Sanchez-Garcia M."/>
            <person name="Sanchez-Ramirez S."/>
            <person name="Szollosi G.J."/>
            <person name="Szarkandi J.G."/>
            <person name="Papp V."/>
            <person name="Albert L."/>
            <person name="Andreopoulos W."/>
            <person name="Angelini C."/>
            <person name="Antonin V."/>
            <person name="Barry K.W."/>
            <person name="Bougher N.L."/>
            <person name="Buchanan P."/>
            <person name="Buyck B."/>
            <person name="Bense V."/>
            <person name="Catcheside P."/>
            <person name="Chovatia M."/>
            <person name="Cooper J."/>
            <person name="Damon W."/>
            <person name="Desjardin D."/>
            <person name="Finy P."/>
            <person name="Geml J."/>
            <person name="Haridas S."/>
            <person name="Hughes K."/>
            <person name="Justo A."/>
            <person name="Karasinski D."/>
            <person name="Kautmanova I."/>
            <person name="Kiss B."/>
            <person name="Kocsube S."/>
            <person name="Kotiranta H."/>
            <person name="LaButti K.M."/>
            <person name="Lechner B.E."/>
            <person name="Liimatainen K."/>
            <person name="Lipzen A."/>
            <person name="Lukacs Z."/>
            <person name="Mihaltcheva S."/>
            <person name="Morgado L.N."/>
            <person name="Niskanen T."/>
            <person name="Noordeloos M.E."/>
            <person name="Ohm R.A."/>
            <person name="Ortiz-Santana B."/>
            <person name="Ovrebo C."/>
            <person name="Racz N."/>
            <person name="Riley R."/>
            <person name="Savchenko A."/>
            <person name="Shiryaev A."/>
            <person name="Soop K."/>
            <person name="Spirin V."/>
            <person name="Szebenyi C."/>
            <person name="Tomsovsky M."/>
            <person name="Tulloss R.E."/>
            <person name="Uehling J."/>
            <person name="Grigoriev I.V."/>
            <person name="Vagvolgyi C."/>
            <person name="Papp T."/>
            <person name="Martin F.M."/>
            <person name="Miettinen O."/>
            <person name="Hibbett D.S."/>
            <person name="Nagy L.G."/>
        </authorList>
    </citation>
    <scope>NUCLEOTIDE SEQUENCE [LARGE SCALE GENOMIC DNA]</scope>
    <source>
        <strain evidence="2 3">HHB13444</strain>
    </source>
</reference>
<protein>
    <submittedName>
        <fullName evidence="2">Uncharacterized protein</fullName>
    </submittedName>
</protein>
<dbReference type="EMBL" id="ML211004">
    <property type="protein sequence ID" value="TFK92138.1"/>
    <property type="molecule type" value="Genomic_DNA"/>
</dbReference>
<accession>A0A5C3PW81</accession>
<name>A0A5C3PW81_9APHY</name>
<feature type="region of interest" description="Disordered" evidence="1">
    <location>
        <begin position="21"/>
        <end position="51"/>
    </location>
</feature>
<proteinExistence type="predicted"/>
<evidence type="ECO:0000313" key="3">
    <source>
        <dbReference type="Proteomes" id="UP000308197"/>
    </source>
</evidence>
<gene>
    <name evidence="2" type="ORF">K466DRAFT_481193</name>
</gene>